<organism evidence="1 2">
    <name type="scientific">Asanoa hainanensis</name>
    <dbReference type="NCBI Taxonomy" id="560556"/>
    <lineage>
        <taxon>Bacteria</taxon>
        <taxon>Bacillati</taxon>
        <taxon>Actinomycetota</taxon>
        <taxon>Actinomycetes</taxon>
        <taxon>Micromonosporales</taxon>
        <taxon>Micromonosporaceae</taxon>
        <taxon>Asanoa</taxon>
    </lineage>
</organism>
<proteinExistence type="predicted"/>
<dbReference type="Proteomes" id="UP000198362">
    <property type="component" value="Unassembled WGS sequence"/>
</dbReference>
<sequence>MFKAPTDYIAALALTVSIVAILAQLRAVRRQLFIQNFAEHNRRYNELLRRMPAVFLDPHFRLEDLDEAARETSVRAAWEYFDLCFEQWYLIDNRLVSRKLANVWESGTRASMSRPAFARLWSAVLTLTSYPPGFVRFMDQAAAVGDARGPEQVSFATDSEGP</sequence>
<dbReference type="RefSeq" id="WP_089252928.1">
    <property type="nucleotide sequence ID" value="NZ_FZPH01000011.1"/>
</dbReference>
<evidence type="ECO:0000313" key="2">
    <source>
        <dbReference type="Proteomes" id="UP000198362"/>
    </source>
</evidence>
<evidence type="ECO:0000313" key="1">
    <source>
        <dbReference type="EMBL" id="SNT58709.1"/>
    </source>
</evidence>
<keyword evidence="2" id="KW-1185">Reference proteome</keyword>
<name>A0A239NX61_9ACTN</name>
<protein>
    <recommendedName>
        <fullName evidence="3">DUF4760 domain-containing protein</fullName>
    </recommendedName>
</protein>
<dbReference type="OrthoDB" id="8912757at2"/>
<gene>
    <name evidence="1" type="ORF">SAMN05421812_11150</name>
</gene>
<reference evidence="1 2" key="1">
    <citation type="submission" date="2017-06" db="EMBL/GenBank/DDBJ databases">
        <authorList>
            <person name="Kim H.J."/>
            <person name="Triplett B.A."/>
        </authorList>
    </citation>
    <scope>NUCLEOTIDE SEQUENCE [LARGE SCALE GENOMIC DNA]</scope>
    <source>
        <strain evidence="1 2">CGMCC 4.5593</strain>
    </source>
</reference>
<dbReference type="AlphaFoldDB" id="A0A239NX61"/>
<dbReference type="EMBL" id="FZPH01000011">
    <property type="protein sequence ID" value="SNT58709.1"/>
    <property type="molecule type" value="Genomic_DNA"/>
</dbReference>
<evidence type="ECO:0008006" key="3">
    <source>
        <dbReference type="Google" id="ProtNLM"/>
    </source>
</evidence>
<accession>A0A239NX61</accession>